<dbReference type="Pfam" id="PF13589">
    <property type="entry name" value="HATPase_c_3"/>
    <property type="match status" value="1"/>
</dbReference>
<accession>A0A674DB61</accession>
<dbReference type="OMA" id="CETHAYV"/>
<reference evidence="1" key="1">
    <citation type="submission" date="2025-08" db="UniProtKB">
        <authorList>
            <consortium name="Ensembl"/>
        </authorList>
    </citation>
    <scope>IDENTIFICATION</scope>
</reference>
<reference evidence="1" key="2">
    <citation type="submission" date="2025-09" db="UniProtKB">
        <authorList>
            <consortium name="Ensembl"/>
        </authorList>
    </citation>
    <scope>IDENTIFICATION</scope>
</reference>
<dbReference type="InterPro" id="IPR036890">
    <property type="entry name" value="HATPase_C_sf"/>
</dbReference>
<proteinExistence type="predicted"/>
<dbReference type="Gene3D" id="3.30.565.10">
    <property type="entry name" value="Histidine kinase-like ATPase, C-terminal domain"/>
    <property type="match status" value="1"/>
</dbReference>
<dbReference type="PANTHER" id="PTHR23336:SF22">
    <property type="entry name" value="MORC FAMILY CW-TYPE ZINC FINGER PROTEIN 4"/>
    <property type="match status" value="1"/>
</dbReference>
<dbReference type="SUPFAM" id="SSF55874">
    <property type="entry name" value="ATPase domain of HSP90 chaperone/DNA topoisomerase II/histidine kinase"/>
    <property type="match status" value="1"/>
</dbReference>
<evidence type="ECO:0000313" key="1">
    <source>
        <dbReference type="Ensembl" id="ENSSTUP00000092789.1"/>
    </source>
</evidence>
<protein>
    <recommendedName>
        <fullName evidence="3">Histidine kinase/HSP90-like ATPase domain-containing protein</fullName>
    </recommendedName>
</protein>
<name>A0A674DB61_SALTR</name>
<dbReference type="Ensembl" id="ENSSTUT00000098931.1">
    <property type="protein sequence ID" value="ENSSTUP00000092789.1"/>
    <property type="gene ID" value="ENSSTUG00000040972.1"/>
</dbReference>
<organism evidence="1 2">
    <name type="scientific">Salmo trutta</name>
    <name type="common">Brown trout</name>
    <dbReference type="NCBI Taxonomy" id="8032"/>
    <lineage>
        <taxon>Eukaryota</taxon>
        <taxon>Metazoa</taxon>
        <taxon>Chordata</taxon>
        <taxon>Craniata</taxon>
        <taxon>Vertebrata</taxon>
        <taxon>Euteleostomi</taxon>
        <taxon>Actinopterygii</taxon>
        <taxon>Neopterygii</taxon>
        <taxon>Teleostei</taxon>
        <taxon>Protacanthopterygii</taxon>
        <taxon>Salmoniformes</taxon>
        <taxon>Salmonidae</taxon>
        <taxon>Salmoninae</taxon>
        <taxon>Salmo</taxon>
    </lineage>
</organism>
<dbReference type="GO" id="GO:0016887">
    <property type="term" value="F:ATP hydrolysis activity"/>
    <property type="evidence" value="ECO:0007669"/>
    <property type="project" value="InterPro"/>
</dbReference>
<dbReference type="InterPro" id="IPR045261">
    <property type="entry name" value="MORC_ATPase"/>
</dbReference>
<evidence type="ECO:0008006" key="3">
    <source>
        <dbReference type="Google" id="ProtNLM"/>
    </source>
</evidence>
<dbReference type="PANTHER" id="PTHR23336">
    <property type="entry name" value="ZINC FINGER CW-TYPE COILED-COIL DOMAIN PROTEIN 3"/>
    <property type="match status" value="1"/>
</dbReference>
<dbReference type="GO" id="GO:0005654">
    <property type="term" value="C:nucleoplasm"/>
    <property type="evidence" value="ECO:0007669"/>
    <property type="project" value="TreeGrafter"/>
</dbReference>
<dbReference type="Proteomes" id="UP000472277">
    <property type="component" value="Chromosome 13"/>
</dbReference>
<dbReference type="GeneTree" id="ENSGT00940000166590"/>
<dbReference type="AlphaFoldDB" id="A0A674DB61"/>
<keyword evidence="2" id="KW-1185">Reference proteome</keyword>
<dbReference type="InParanoid" id="A0A674DB61"/>
<sequence length="97" mass="10761">MARFSEHGIRLSSMSPSFLNSNSTSHTWPFSAVAELIDNASDPGVTARQIWIDVVEEQQQLCLAFTDNGSGMTPNKLHKMLRCETHAYVRLATHTAV</sequence>
<evidence type="ECO:0000313" key="2">
    <source>
        <dbReference type="Proteomes" id="UP000472277"/>
    </source>
</evidence>